<name>A0AA91TL56_9BACT</name>
<accession>A0AA91TL56</accession>
<reference evidence="1 2" key="1">
    <citation type="submission" date="2017-07" db="EMBL/GenBank/DDBJ databases">
        <title>Draft genome sequence of Prevotella copri isolated from the gut of healthy adult Indian.</title>
        <authorList>
            <person name="Das B."/>
            <person name="Bag S."/>
            <person name="Ghosh T.S."/>
        </authorList>
    </citation>
    <scope>NUCLEOTIDE SEQUENCE [LARGE SCALE GENOMIC DNA]</scope>
    <source>
        <strain evidence="1 2">Indica</strain>
    </source>
</reference>
<proteinExistence type="predicted"/>
<comment type="caution">
    <text evidence="1">The sequence shown here is derived from an EMBL/GenBank/DDBJ whole genome shotgun (WGS) entry which is preliminary data.</text>
</comment>
<sequence>MPKEITLSLNDKDSQNLSIAKAVEIVLSQYSTPQTRGTLLRGVMGLRPDTKDSSFTTMLAKLHKQELINYYEGGLIGLKGKRFGRGYKKVDRLQKTGKMKIE</sequence>
<protein>
    <submittedName>
        <fullName evidence="1">Uncharacterized protein</fullName>
    </submittedName>
</protein>
<dbReference type="Proteomes" id="UP000215155">
    <property type="component" value="Unassembled WGS sequence"/>
</dbReference>
<dbReference type="AlphaFoldDB" id="A0AA91TL56"/>
<organism evidence="1 2">
    <name type="scientific">Segatella copri</name>
    <dbReference type="NCBI Taxonomy" id="165179"/>
    <lineage>
        <taxon>Bacteria</taxon>
        <taxon>Pseudomonadati</taxon>
        <taxon>Bacteroidota</taxon>
        <taxon>Bacteroidia</taxon>
        <taxon>Bacteroidales</taxon>
        <taxon>Prevotellaceae</taxon>
        <taxon>Segatella</taxon>
    </lineage>
</organism>
<evidence type="ECO:0000313" key="2">
    <source>
        <dbReference type="Proteomes" id="UP000215155"/>
    </source>
</evidence>
<evidence type="ECO:0000313" key="1">
    <source>
        <dbReference type="EMBL" id="OXL44857.1"/>
    </source>
</evidence>
<dbReference type="EMBL" id="NMPZ01000004">
    <property type="protein sequence ID" value="OXL44857.1"/>
    <property type="molecule type" value="Genomic_DNA"/>
</dbReference>
<gene>
    <name evidence="1" type="ORF">CFT61_04105</name>
</gene>